<keyword evidence="2" id="KW-1185">Reference proteome</keyword>
<dbReference type="Proteomes" id="UP000198802">
    <property type="component" value="Unassembled WGS sequence"/>
</dbReference>
<accession>A0A0S4QTT6</accession>
<name>A0A0S4QTT6_9ACTN</name>
<gene>
    <name evidence="1" type="ORF">Ga0074812_11824</name>
</gene>
<evidence type="ECO:0000313" key="2">
    <source>
        <dbReference type="Proteomes" id="UP000198802"/>
    </source>
</evidence>
<evidence type="ECO:0000313" key="1">
    <source>
        <dbReference type="EMBL" id="CUU58252.1"/>
    </source>
</evidence>
<dbReference type="RefSeq" id="WP_131799527.1">
    <property type="nucleotide sequence ID" value="NZ_FAOZ01000018.1"/>
</dbReference>
<organism evidence="1 2">
    <name type="scientific">Parafrankia irregularis</name>
    <dbReference type="NCBI Taxonomy" id="795642"/>
    <lineage>
        <taxon>Bacteria</taxon>
        <taxon>Bacillati</taxon>
        <taxon>Actinomycetota</taxon>
        <taxon>Actinomycetes</taxon>
        <taxon>Frankiales</taxon>
        <taxon>Frankiaceae</taxon>
        <taxon>Parafrankia</taxon>
    </lineage>
</organism>
<reference evidence="2" key="1">
    <citation type="submission" date="2015-11" db="EMBL/GenBank/DDBJ databases">
        <authorList>
            <person name="Varghese N."/>
        </authorList>
    </citation>
    <scope>NUCLEOTIDE SEQUENCE [LARGE SCALE GENOMIC DNA]</scope>
    <source>
        <strain evidence="2">DSM 45899</strain>
    </source>
</reference>
<proteinExistence type="predicted"/>
<dbReference type="EMBL" id="FAOZ01000018">
    <property type="protein sequence ID" value="CUU58252.1"/>
    <property type="molecule type" value="Genomic_DNA"/>
</dbReference>
<protein>
    <submittedName>
        <fullName evidence="1">Uncharacterized protein</fullName>
    </submittedName>
</protein>
<dbReference type="AlphaFoldDB" id="A0A0S4QTT6"/>
<sequence length="171" mass="17617">MSDTSAEVASLLLHQVSRLLERLDPAQIRDLVAGRCRLAVVTTAAVADTGAAPHPLESPDLGLRAGVRSSQETLVGSPAPEAGSTARGVARAGREIDAESIRATIMTMASREEAASYVGTLGTVAVLRGLAGELGVRLSAKDRRPDIIRKVVDGTLGAVLTARAIRGDTAG</sequence>